<evidence type="ECO:0000259" key="11">
    <source>
        <dbReference type="PROSITE" id="PS50929"/>
    </source>
</evidence>
<evidence type="ECO:0000256" key="6">
    <source>
        <dbReference type="ARBA" id="ARBA00022840"/>
    </source>
</evidence>
<dbReference type="Gene3D" id="1.20.1560.10">
    <property type="entry name" value="ABC transporter type 1, transmembrane domain"/>
    <property type="match status" value="1"/>
</dbReference>
<dbReference type="Gene3D" id="3.40.50.300">
    <property type="entry name" value="P-loop containing nucleotide triphosphate hydrolases"/>
    <property type="match status" value="1"/>
</dbReference>
<dbReference type="GO" id="GO:0005886">
    <property type="term" value="C:plasma membrane"/>
    <property type="evidence" value="ECO:0007669"/>
    <property type="project" value="UniProtKB-SubCell"/>
</dbReference>
<evidence type="ECO:0000256" key="5">
    <source>
        <dbReference type="ARBA" id="ARBA00022741"/>
    </source>
</evidence>
<proteinExistence type="predicted"/>
<reference evidence="12 13" key="1">
    <citation type="journal article" date="2015" name="Nature">
        <title>rRNA introns, odd ribosomes, and small enigmatic genomes across a large radiation of phyla.</title>
        <authorList>
            <person name="Brown C.T."/>
            <person name="Hug L.A."/>
            <person name="Thomas B.C."/>
            <person name="Sharon I."/>
            <person name="Castelle C.J."/>
            <person name="Singh A."/>
            <person name="Wilkins M.J."/>
            <person name="Williams K.H."/>
            <person name="Banfield J.F."/>
        </authorList>
    </citation>
    <scope>NUCLEOTIDE SEQUENCE [LARGE SCALE GENOMIC DNA]</scope>
</reference>
<evidence type="ECO:0000313" key="13">
    <source>
        <dbReference type="Proteomes" id="UP000034785"/>
    </source>
</evidence>
<keyword evidence="8 9" id="KW-0472">Membrane</keyword>
<dbReference type="SUPFAM" id="SSF52540">
    <property type="entry name" value="P-loop containing nucleoside triphosphate hydrolases"/>
    <property type="match status" value="1"/>
</dbReference>
<dbReference type="FunFam" id="3.40.50.300:FF:000221">
    <property type="entry name" value="Multidrug ABC transporter ATP-binding protein"/>
    <property type="match status" value="1"/>
</dbReference>
<comment type="caution">
    <text evidence="12">The sequence shown here is derived from an EMBL/GenBank/DDBJ whole genome shotgun (WGS) entry which is preliminary data.</text>
</comment>
<dbReference type="PROSITE" id="PS00211">
    <property type="entry name" value="ABC_TRANSPORTER_1"/>
    <property type="match status" value="1"/>
</dbReference>
<gene>
    <name evidence="12" type="ORF">UV41_C0005G0012</name>
</gene>
<keyword evidence="6 12" id="KW-0067">ATP-binding</keyword>
<evidence type="ECO:0000256" key="1">
    <source>
        <dbReference type="ARBA" id="ARBA00004651"/>
    </source>
</evidence>
<feature type="domain" description="ABC transporter" evidence="10">
    <location>
        <begin position="365"/>
        <end position="605"/>
    </location>
</feature>
<feature type="transmembrane region" description="Helical" evidence="9">
    <location>
        <begin position="171"/>
        <end position="194"/>
    </location>
</feature>
<dbReference type="SUPFAM" id="SSF90123">
    <property type="entry name" value="ABC transporter transmembrane region"/>
    <property type="match status" value="1"/>
</dbReference>
<dbReference type="AlphaFoldDB" id="A0A0G1DJY5"/>
<keyword evidence="4 9" id="KW-0812">Transmembrane</keyword>
<dbReference type="Pfam" id="PF00005">
    <property type="entry name" value="ABC_tran"/>
    <property type="match status" value="1"/>
</dbReference>
<dbReference type="GO" id="GO:0016887">
    <property type="term" value="F:ATP hydrolysis activity"/>
    <property type="evidence" value="ECO:0007669"/>
    <property type="project" value="InterPro"/>
</dbReference>
<evidence type="ECO:0000313" key="12">
    <source>
        <dbReference type="EMBL" id="KKS71156.1"/>
    </source>
</evidence>
<dbReference type="PANTHER" id="PTHR43394">
    <property type="entry name" value="ATP-DEPENDENT PERMEASE MDL1, MITOCHONDRIAL"/>
    <property type="match status" value="1"/>
</dbReference>
<sequence>MRKMLSEKLPSEKLGQIKDTFSTSFRLLKLIWSVDHWLFIGTFASAIIPAIIPFINIYIYKLVIDLVVLAVSTDTAFDPSKLYSLIGFRVATYFIQEVAFRTQGFLERLYWTKFPIYLNHIVFKKVSGLDMQYFENSKFRDLLEKVRDSSAWKPQQLVDHIFMGLQSLVQLLIAFAAIARLNWFLVILVASVAIPEFINQTRQSKVSWGVWSQNSPLRKRFWYLSGLLQHSWTIKEVKIFRLAEKFLDELKSIQTKFYKDTAKIAKQNYLLNLVFNGLSTAVFIGVEVFVIFEALAKRITIGDINFYTGVVSNFQNGLGGLFRNMSGIFENSLYVKSIFEVLDTEPAIKMNEKAVKVEFKNPPKIEFKNVDFAYPETDKRILKNFSLTINPGEKVALVGENGAGKTTLMKLLARFYDVTAGEILIDGINIKDLDLDSWYKYFGVLFQDFNKYEHTAKENIGFGRTHENVELKEIIGAAGQAGAHSMIEKFDAGYEQMLGKTFEGGVDLSGGQWQKIALARAFLRNAPVLVLDEPTAAIDARAEAEIFNKVERLSKNKTVIIISHRFSTVRNADKIYVVENGRVVESGSHKELMKTDGQYAALFKIQAKGYQ</sequence>
<keyword evidence="3" id="KW-1003">Cell membrane</keyword>
<feature type="transmembrane region" description="Helical" evidence="9">
    <location>
        <begin position="269"/>
        <end position="292"/>
    </location>
</feature>
<comment type="subcellular location">
    <subcellularLocation>
        <location evidence="1">Cell membrane</location>
        <topology evidence="1">Multi-pass membrane protein</topology>
    </subcellularLocation>
</comment>
<evidence type="ECO:0000256" key="2">
    <source>
        <dbReference type="ARBA" id="ARBA00022448"/>
    </source>
</evidence>
<accession>A0A0G1DJY5</accession>
<dbReference type="InterPro" id="IPR017871">
    <property type="entry name" value="ABC_transporter-like_CS"/>
</dbReference>
<evidence type="ECO:0000256" key="4">
    <source>
        <dbReference type="ARBA" id="ARBA00022692"/>
    </source>
</evidence>
<keyword evidence="7 9" id="KW-1133">Transmembrane helix</keyword>
<protein>
    <submittedName>
        <fullName evidence="12">ABC transporter, ATP-binding/permease protein</fullName>
    </submittedName>
</protein>
<dbReference type="EMBL" id="LCEJ01000005">
    <property type="protein sequence ID" value="KKS71156.1"/>
    <property type="molecule type" value="Genomic_DNA"/>
</dbReference>
<name>A0A0G1DJY5_9BACT</name>
<dbReference type="InterPro" id="IPR003593">
    <property type="entry name" value="AAA+_ATPase"/>
</dbReference>
<dbReference type="PANTHER" id="PTHR43394:SF1">
    <property type="entry name" value="ATP-BINDING CASSETTE SUB-FAMILY B MEMBER 10, MITOCHONDRIAL"/>
    <property type="match status" value="1"/>
</dbReference>
<dbReference type="InterPro" id="IPR027417">
    <property type="entry name" value="P-loop_NTPase"/>
</dbReference>
<keyword evidence="5" id="KW-0547">Nucleotide-binding</keyword>
<feature type="transmembrane region" description="Helical" evidence="9">
    <location>
        <begin position="37"/>
        <end position="59"/>
    </location>
</feature>
<evidence type="ECO:0000256" key="3">
    <source>
        <dbReference type="ARBA" id="ARBA00022475"/>
    </source>
</evidence>
<feature type="domain" description="ABC transmembrane type-1" evidence="11">
    <location>
        <begin position="37"/>
        <end position="330"/>
    </location>
</feature>
<dbReference type="GO" id="GO:0015421">
    <property type="term" value="F:ABC-type oligopeptide transporter activity"/>
    <property type="evidence" value="ECO:0007669"/>
    <property type="project" value="TreeGrafter"/>
</dbReference>
<evidence type="ECO:0000256" key="9">
    <source>
        <dbReference type="SAM" id="Phobius"/>
    </source>
</evidence>
<evidence type="ECO:0000256" key="8">
    <source>
        <dbReference type="ARBA" id="ARBA00023136"/>
    </source>
</evidence>
<organism evidence="12 13">
    <name type="scientific">Candidatus Daviesbacteria bacterium GW2011_GWA2_42_7</name>
    <dbReference type="NCBI Taxonomy" id="1618425"/>
    <lineage>
        <taxon>Bacteria</taxon>
        <taxon>Candidatus Daviesiibacteriota</taxon>
    </lineage>
</organism>
<dbReference type="PROSITE" id="PS50929">
    <property type="entry name" value="ABC_TM1F"/>
    <property type="match status" value="1"/>
</dbReference>
<dbReference type="InterPro" id="IPR003439">
    <property type="entry name" value="ABC_transporter-like_ATP-bd"/>
</dbReference>
<dbReference type="GO" id="GO:0005524">
    <property type="term" value="F:ATP binding"/>
    <property type="evidence" value="ECO:0007669"/>
    <property type="project" value="UniProtKB-KW"/>
</dbReference>
<keyword evidence="2" id="KW-0813">Transport</keyword>
<dbReference type="PROSITE" id="PS50893">
    <property type="entry name" value="ABC_TRANSPORTER_2"/>
    <property type="match status" value="1"/>
</dbReference>
<dbReference type="InterPro" id="IPR011527">
    <property type="entry name" value="ABC1_TM_dom"/>
</dbReference>
<dbReference type="Proteomes" id="UP000034785">
    <property type="component" value="Unassembled WGS sequence"/>
</dbReference>
<dbReference type="InterPro" id="IPR036640">
    <property type="entry name" value="ABC1_TM_sf"/>
</dbReference>
<dbReference type="SMART" id="SM00382">
    <property type="entry name" value="AAA"/>
    <property type="match status" value="1"/>
</dbReference>
<evidence type="ECO:0000259" key="10">
    <source>
        <dbReference type="PROSITE" id="PS50893"/>
    </source>
</evidence>
<dbReference type="InterPro" id="IPR039421">
    <property type="entry name" value="Type_1_exporter"/>
</dbReference>
<evidence type="ECO:0000256" key="7">
    <source>
        <dbReference type="ARBA" id="ARBA00022989"/>
    </source>
</evidence>